<accession>A0A3N6QNS7</accession>
<comment type="caution">
    <text evidence="2">The sequence shown here is derived from an EMBL/GenBank/DDBJ whole genome shotgun (WGS) entry which is preliminary data.</text>
</comment>
<evidence type="ECO:0000313" key="3">
    <source>
        <dbReference type="Proteomes" id="UP000269154"/>
    </source>
</evidence>
<dbReference type="Gene3D" id="2.60.40.1610">
    <property type="entry name" value="Domain of unknown function DUF1254"/>
    <property type="match status" value="1"/>
</dbReference>
<sequence length="49" mass="5510">MLGGAPNNDTMYSQAVVYLGDEPLILSIPLLPSNLELPDYRYHNVQFTE</sequence>
<organism evidence="2 3">
    <name type="scientific">Okeania hirsuta</name>
    <dbReference type="NCBI Taxonomy" id="1458930"/>
    <lineage>
        <taxon>Bacteria</taxon>
        <taxon>Bacillati</taxon>
        <taxon>Cyanobacteriota</taxon>
        <taxon>Cyanophyceae</taxon>
        <taxon>Oscillatoriophycideae</taxon>
        <taxon>Oscillatoriales</taxon>
        <taxon>Microcoleaceae</taxon>
        <taxon>Okeania</taxon>
    </lineage>
</organism>
<dbReference type="SUPFAM" id="SSF160935">
    <property type="entry name" value="VPA0735-like"/>
    <property type="match status" value="1"/>
</dbReference>
<protein>
    <submittedName>
        <fullName evidence="2">DUF1254 domain-containing protein</fullName>
    </submittedName>
</protein>
<reference evidence="2 3" key="1">
    <citation type="journal article" date="2018" name="ACS Chem. Biol.">
        <title>Ketoreductase domain dysfunction expands chemodiversity: malyngamide biosynthesis in the cyanobacterium Okeania hirsuta.</title>
        <authorList>
            <person name="Moss N.A."/>
            <person name="Leao T."/>
            <person name="Rankin M."/>
            <person name="McCullough T.M."/>
            <person name="Qu P."/>
            <person name="Korobeynikov A."/>
            <person name="Smith J.L."/>
            <person name="Gerwick L."/>
            <person name="Gerwick W.H."/>
        </authorList>
    </citation>
    <scope>NUCLEOTIDE SEQUENCE [LARGE SCALE GENOMIC DNA]</scope>
    <source>
        <strain evidence="2 3">PAB10Feb10-1</strain>
    </source>
</reference>
<evidence type="ECO:0000259" key="1">
    <source>
        <dbReference type="Pfam" id="PF06863"/>
    </source>
</evidence>
<dbReference type="Pfam" id="PF06863">
    <property type="entry name" value="DUF1254"/>
    <property type="match status" value="1"/>
</dbReference>
<dbReference type="InterPro" id="IPR010679">
    <property type="entry name" value="DUF1254"/>
</dbReference>
<dbReference type="EMBL" id="RCBY01000155">
    <property type="protein sequence ID" value="RQH32387.1"/>
    <property type="molecule type" value="Genomic_DNA"/>
</dbReference>
<proteinExistence type="predicted"/>
<name>A0A3N6QNS7_9CYAN</name>
<evidence type="ECO:0000313" key="2">
    <source>
        <dbReference type="EMBL" id="RQH32387.1"/>
    </source>
</evidence>
<feature type="domain" description="DUF1254" evidence="1">
    <location>
        <begin position="5"/>
        <end position="30"/>
    </location>
</feature>
<gene>
    <name evidence="2" type="ORF">D5R40_22370</name>
</gene>
<keyword evidence="3" id="KW-1185">Reference proteome</keyword>
<dbReference type="AlphaFoldDB" id="A0A3N6QNS7"/>
<dbReference type="Proteomes" id="UP000269154">
    <property type="component" value="Unassembled WGS sequence"/>
</dbReference>
<dbReference type="RefSeq" id="WP_124145758.1">
    <property type="nucleotide sequence ID" value="NZ_CAWOKI010000114.1"/>
</dbReference>
<dbReference type="InterPro" id="IPR037050">
    <property type="entry name" value="DUF1254_sf"/>
</dbReference>